<protein>
    <submittedName>
        <fullName evidence="2">Glycosyltransferase family 2 protein</fullName>
    </submittedName>
</protein>
<dbReference type="Pfam" id="PF00535">
    <property type="entry name" value="Glycos_transf_2"/>
    <property type="match status" value="1"/>
</dbReference>
<sequence length="271" mass="30162">MNDRCVSVVMPLYNAERYLCRPIESVLAQSHGDLELVVVDDGSTDASADIVDGYARADTRVRLLRGGRNAGVAAARNRAIEAASGRYVAFLDSDDWWHPDKLARQLDALDAHDAAIAYASYQRVAEDGRQLGIVRPPARVDHRDMLCSNHIGNCTGIYDRSRLGGDGRFRRIGHEDYVFWLELVRRAGGAVRADGHDATPLASYLVRKGSVSSNKLRAAGWQWRIYREVEGLNPAQSAFYMVHYVRHALGKRHGDHPAAADRARNSARELR</sequence>
<accession>A0A5C5TVC5</accession>
<evidence type="ECO:0000259" key="1">
    <source>
        <dbReference type="Pfam" id="PF00535"/>
    </source>
</evidence>
<evidence type="ECO:0000313" key="3">
    <source>
        <dbReference type="Proteomes" id="UP000319980"/>
    </source>
</evidence>
<evidence type="ECO:0000313" key="2">
    <source>
        <dbReference type="EMBL" id="TWT17252.1"/>
    </source>
</evidence>
<dbReference type="GO" id="GO:0016758">
    <property type="term" value="F:hexosyltransferase activity"/>
    <property type="evidence" value="ECO:0007669"/>
    <property type="project" value="UniProtKB-ARBA"/>
</dbReference>
<organism evidence="2 3">
    <name type="scientific">Luteimonas marina</name>
    <dbReference type="NCBI Taxonomy" id="488485"/>
    <lineage>
        <taxon>Bacteria</taxon>
        <taxon>Pseudomonadati</taxon>
        <taxon>Pseudomonadota</taxon>
        <taxon>Gammaproteobacteria</taxon>
        <taxon>Lysobacterales</taxon>
        <taxon>Lysobacteraceae</taxon>
        <taxon>Luteimonas</taxon>
    </lineage>
</organism>
<dbReference type="OrthoDB" id="9802649at2"/>
<gene>
    <name evidence="2" type="ORF">FQY83_17325</name>
</gene>
<dbReference type="EMBL" id="VOHK01000012">
    <property type="protein sequence ID" value="TWT17252.1"/>
    <property type="molecule type" value="Genomic_DNA"/>
</dbReference>
<keyword evidence="3" id="KW-1185">Reference proteome</keyword>
<dbReference type="Proteomes" id="UP000319980">
    <property type="component" value="Unassembled WGS sequence"/>
</dbReference>
<dbReference type="SUPFAM" id="SSF53448">
    <property type="entry name" value="Nucleotide-diphospho-sugar transferases"/>
    <property type="match status" value="1"/>
</dbReference>
<name>A0A5C5TVC5_9GAMM</name>
<comment type="caution">
    <text evidence="2">The sequence shown here is derived from an EMBL/GenBank/DDBJ whole genome shotgun (WGS) entry which is preliminary data.</text>
</comment>
<dbReference type="PANTHER" id="PTHR22916:SF3">
    <property type="entry name" value="UDP-GLCNAC:BETAGAL BETA-1,3-N-ACETYLGLUCOSAMINYLTRANSFERASE-LIKE PROTEIN 1"/>
    <property type="match status" value="1"/>
</dbReference>
<dbReference type="InterPro" id="IPR001173">
    <property type="entry name" value="Glyco_trans_2-like"/>
</dbReference>
<reference evidence="2 3" key="1">
    <citation type="journal article" date="2008" name="Int. J. Syst. Evol. Microbiol.">
        <title>Luteimonas marina sp. nov., isolated from seawater.</title>
        <authorList>
            <person name="Baik K.S."/>
            <person name="Park S.C."/>
            <person name="Kim M.S."/>
            <person name="Kim E.M."/>
            <person name="Park C."/>
            <person name="Chun J."/>
            <person name="Seong C.N."/>
        </authorList>
    </citation>
    <scope>NUCLEOTIDE SEQUENCE [LARGE SCALE GENOMIC DNA]</scope>
    <source>
        <strain evidence="2 3">FR1330</strain>
    </source>
</reference>
<dbReference type="CDD" id="cd00761">
    <property type="entry name" value="Glyco_tranf_GTA_type"/>
    <property type="match status" value="1"/>
</dbReference>
<feature type="domain" description="Glycosyltransferase 2-like" evidence="1">
    <location>
        <begin position="7"/>
        <end position="132"/>
    </location>
</feature>
<dbReference type="InterPro" id="IPR029044">
    <property type="entry name" value="Nucleotide-diphossugar_trans"/>
</dbReference>
<dbReference type="PANTHER" id="PTHR22916">
    <property type="entry name" value="GLYCOSYLTRANSFERASE"/>
    <property type="match status" value="1"/>
</dbReference>
<dbReference type="RefSeq" id="WP_146389460.1">
    <property type="nucleotide sequence ID" value="NZ_VOHK01000012.1"/>
</dbReference>
<dbReference type="AlphaFoldDB" id="A0A5C5TVC5"/>
<dbReference type="Gene3D" id="3.90.550.10">
    <property type="entry name" value="Spore Coat Polysaccharide Biosynthesis Protein SpsA, Chain A"/>
    <property type="match status" value="1"/>
</dbReference>
<keyword evidence="2" id="KW-0808">Transferase</keyword>
<proteinExistence type="predicted"/>